<evidence type="ECO:0000313" key="2">
    <source>
        <dbReference type="Proteomes" id="UP000765509"/>
    </source>
</evidence>
<sequence length="145" mass="16044">MLTFLQCTQEVTPMPPPLLTILMLLRRPQDMPPTPPSTLLRPSPTHHLPSLRLLPPTTYHPYPLVVSSRHASNTAPTPLTILMLLQCPQDNTKIPPPISALTTPYASAPPPLTILMLLWRPQDMPPTLPSLLSAAYHPYTSILDP</sequence>
<gene>
    <name evidence="1" type="ORF">O181_018433</name>
</gene>
<name>A0A9Q3GSQ0_9BASI</name>
<evidence type="ECO:0000313" key="1">
    <source>
        <dbReference type="EMBL" id="MBW0478718.1"/>
    </source>
</evidence>
<reference evidence="1" key="1">
    <citation type="submission" date="2021-03" db="EMBL/GenBank/DDBJ databases">
        <title>Draft genome sequence of rust myrtle Austropuccinia psidii MF-1, a brazilian biotype.</title>
        <authorList>
            <person name="Quecine M.C."/>
            <person name="Pachon D.M.R."/>
            <person name="Bonatelli M.L."/>
            <person name="Correr F.H."/>
            <person name="Franceschini L.M."/>
            <person name="Leite T.F."/>
            <person name="Margarido G.R.A."/>
            <person name="Almeida C.A."/>
            <person name="Ferrarezi J.A."/>
            <person name="Labate C.A."/>
        </authorList>
    </citation>
    <scope>NUCLEOTIDE SEQUENCE</scope>
    <source>
        <strain evidence="1">MF-1</strain>
    </source>
</reference>
<comment type="caution">
    <text evidence="1">The sequence shown here is derived from an EMBL/GenBank/DDBJ whole genome shotgun (WGS) entry which is preliminary data.</text>
</comment>
<dbReference type="AlphaFoldDB" id="A0A9Q3GSQ0"/>
<proteinExistence type="predicted"/>
<accession>A0A9Q3GSQ0</accession>
<dbReference type="Proteomes" id="UP000765509">
    <property type="component" value="Unassembled WGS sequence"/>
</dbReference>
<keyword evidence="2" id="KW-1185">Reference proteome</keyword>
<organism evidence="1 2">
    <name type="scientific">Austropuccinia psidii MF-1</name>
    <dbReference type="NCBI Taxonomy" id="1389203"/>
    <lineage>
        <taxon>Eukaryota</taxon>
        <taxon>Fungi</taxon>
        <taxon>Dikarya</taxon>
        <taxon>Basidiomycota</taxon>
        <taxon>Pucciniomycotina</taxon>
        <taxon>Pucciniomycetes</taxon>
        <taxon>Pucciniales</taxon>
        <taxon>Sphaerophragmiaceae</taxon>
        <taxon>Austropuccinia</taxon>
    </lineage>
</organism>
<dbReference type="EMBL" id="AVOT02005294">
    <property type="protein sequence ID" value="MBW0478718.1"/>
    <property type="molecule type" value="Genomic_DNA"/>
</dbReference>
<protein>
    <submittedName>
        <fullName evidence="1">Uncharacterized protein</fullName>
    </submittedName>
</protein>